<dbReference type="Proteomes" id="UP001220324">
    <property type="component" value="Unassembled WGS sequence"/>
</dbReference>
<evidence type="ECO:0000313" key="2">
    <source>
        <dbReference type="EMBL" id="KAJ5557180.1"/>
    </source>
</evidence>
<dbReference type="AlphaFoldDB" id="A0AAD6GLL4"/>
<protein>
    <submittedName>
        <fullName evidence="2">F-box domain protein</fullName>
    </submittedName>
</protein>
<proteinExistence type="predicted"/>
<accession>A0AAD6GLL4</accession>
<evidence type="ECO:0000259" key="1">
    <source>
        <dbReference type="PROSITE" id="PS50181"/>
    </source>
</evidence>
<reference evidence="2 3" key="1">
    <citation type="journal article" date="2023" name="IMA Fungus">
        <title>Comparative genomic study of the Penicillium genus elucidates a diverse pangenome and 15 lateral gene transfer events.</title>
        <authorList>
            <person name="Petersen C."/>
            <person name="Sorensen T."/>
            <person name="Nielsen M.R."/>
            <person name="Sondergaard T.E."/>
            <person name="Sorensen J.L."/>
            <person name="Fitzpatrick D.A."/>
            <person name="Frisvad J.C."/>
            <person name="Nielsen K.L."/>
        </authorList>
    </citation>
    <scope>NUCLEOTIDE SEQUENCE [LARGE SCALE GENOMIC DNA]</scope>
    <source>
        <strain evidence="2 3">IBT 35679</strain>
    </source>
</reference>
<name>A0AAD6GLL4_9EURO</name>
<dbReference type="InterPro" id="IPR001810">
    <property type="entry name" value="F-box_dom"/>
</dbReference>
<sequence>MATLTPDHYRSATEYSFNEDQTEAIIRTVAYHRHDFPQSVIFFSEREHDKIRSSIATPFQRSSNVGLGSLDRLPLELLFDMLGLLDMHSLFQFRQTNLRSRQMVDSLSQYQRAVSHGLNLFRALLQTRLATDISLLDFDKALCTKTCVFCGQFGGFISILAWKRCCFKCLQESPETQVRTEVIQVLAWNILDGSALTKTPHSDGIFSSGYYSCQPATAHTFPDHRKH</sequence>
<keyword evidence="3" id="KW-1185">Reference proteome</keyword>
<dbReference type="EMBL" id="JAQIZZ010000001">
    <property type="protein sequence ID" value="KAJ5557180.1"/>
    <property type="molecule type" value="Genomic_DNA"/>
</dbReference>
<feature type="domain" description="F-box" evidence="1">
    <location>
        <begin position="67"/>
        <end position="113"/>
    </location>
</feature>
<dbReference type="PROSITE" id="PS50181">
    <property type="entry name" value="FBOX"/>
    <property type="match status" value="1"/>
</dbReference>
<organism evidence="2 3">
    <name type="scientific">Penicillium frequentans</name>
    <dbReference type="NCBI Taxonomy" id="3151616"/>
    <lineage>
        <taxon>Eukaryota</taxon>
        <taxon>Fungi</taxon>
        <taxon>Dikarya</taxon>
        <taxon>Ascomycota</taxon>
        <taxon>Pezizomycotina</taxon>
        <taxon>Eurotiomycetes</taxon>
        <taxon>Eurotiomycetidae</taxon>
        <taxon>Eurotiales</taxon>
        <taxon>Aspergillaceae</taxon>
        <taxon>Penicillium</taxon>
    </lineage>
</organism>
<comment type="caution">
    <text evidence="2">The sequence shown here is derived from an EMBL/GenBank/DDBJ whole genome shotgun (WGS) entry which is preliminary data.</text>
</comment>
<evidence type="ECO:0000313" key="3">
    <source>
        <dbReference type="Proteomes" id="UP001220324"/>
    </source>
</evidence>
<gene>
    <name evidence="2" type="ORF">N7494_001095</name>
</gene>